<keyword evidence="5" id="KW-1185">Reference proteome</keyword>
<proteinExistence type="predicted"/>
<reference evidence="4 5" key="1">
    <citation type="submission" date="2018-06" db="EMBL/GenBank/DDBJ databases">
        <title>Sphaerisporangium craniellae sp. nov., isolated from a marine sponge in the South China Sea.</title>
        <authorList>
            <person name="Li L."/>
        </authorList>
    </citation>
    <scope>NUCLEOTIDE SEQUENCE [LARGE SCALE GENOMIC DNA]</scope>
    <source>
        <strain evidence="4 5">CCTCC AA 208026</strain>
    </source>
</reference>
<keyword evidence="1" id="KW-0175">Coiled coil</keyword>
<name>A0A367FQ22_9ACTN</name>
<evidence type="ECO:0000256" key="2">
    <source>
        <dbReference type="SAM" id="MobiDB-lite"/>
    </source>
</evidence>
<accession>A0A367FQ22</accession>
<organism evidence="4 5">
    <name type="scientific">Sphaerisporangium album</name>
    <dbReference type="NCBI Taxonomy" id="509200"/>
    <lineage>
        <taxon>Bacteria</taxon>
        <taxon>Bacillati</taxon>
        <taxon>Actinomycetota</taxon>
        <taxon>Actinomycetes</taxon>
        <taxon>Streptosporangiales</taxon>
        <taxon>Streptosporangiaceae</taxon>
        <taxon>Sphaerisporangium</taxon>
    </lineage>
</organism>
<evidence type="ECO:0000256" key="1">
    <source>
        <dbReference type="SAM" id="Coils"/>
    </source>
</evidence>
<keyword evidence="3" id="KW-0812">Transmembrane</keyword>
<protein>
    <submittedName>
        <fullName evidence="4">Uncharacterized protein</fullName>
    </submittedName>
</protein>
<gene>
    <name evidence="4" type="ORF">DQ384_05565</name>
</gene>
<feature type="transmembrane region" description="Helical" evidence="3">
    <location>
        <begin position="32"/>
        <end position="53"/>
    </location>
</feature>
<dbReference type="AlphaFoldDB" id="A0A367FQ22"/>
<comment type="caution">
    <text evidence="4">The sequence shown here is derived from an EMBL/GenBank/DDBJ whole genome shotgun (WGS) entry which is preliminary data.</text>
</comment>
<feature type="region of interest" description="Disordered" evidence="2">
    <location>
        <begin position="1"/>
        <end position="20"/>
    </location>
</feature>
<evidence type="ECO:0000313" key="5">
    <source>
        <dbReference type="Proteomes" id="UP000253094"/>
    </source>
</evidence>
<keyword evidence="3" id="KW-1133">Transmembrane helix</keyword>
<dbReference type="Proteomes" id="UP000253094">
    <property type="component" value="Unassembled WGS sequence"/>
</dbReference>
<keyword evidence="3" id="KW-0472">Membrane</keyword>
<feature type="coiled-coil region" evidence="1">
    <location>
        <begin position="53"/>
        <end position="87"/>
    </location>
</feature>
<dbReference type="EMBL" id="QOIL01000003">
    <property type="protein sequence ID" value="RCG32009.1"/>
    <property type="molecule type" value="Genomic_DNA"/>
</dbReference>
<sequence length="191" mass="20436">MLVPYDQPSPDRREFRMPTADTAPSWTDSLSALATGAAFLVAAAALVVAIYGIRLQRAALAAANKAVEEARRSAEASEESAQAAQRSALAAEQLTEIEAMRDMQPTIAWRLERLSKERVLLRNIGAETATGVSVAQVENFLIDPPHNATIVPQGSVKFGYVVGGLMCEPDALSVTCNELAGPVLVEVPHWP</sequence>
<evidence type="ECO:0000256" key="3">
    <source>
        <dbReference type="SAM" id="Phobius"/>
    </source>
</evidence>
<evidence type="ECO:0000313" key="4">
    <source>
        <dbReference type="EMBL" id="RCG32009.1"/>
    </source>
</evidence>